<name>A0AAC8PQ12_9BACI</name>
<dbReference type="InterPro" id="IPR043128">
    <property type="entry name" value="Rev_trsase/Diguanyl_cyclase"/>
</dbReference>
<evidence type="ECO:0000313" key="4">
    <source>
        <dbReference type="Proteomes" id="UP000092654"/>
    </source>
</evidence>
<dbReference type="InterPro" id="IPR051083">
    <property type="entry name" value="GrpII_Intron_Splice-Mob/Def"/>
</dbReference>
<feature type="region of interest" description="Disordered" evidence="1">
    <location>
        <begin position="1"/>
        <end position="41"/>
    </location>
</feature>
<dbReference type="SUPFAM" id="SSF56672">
    <property type="entry name" value="DNA/RNA polymerases"/>
    <property type="match status" value="1"/>
</dbReference>
<evidence type="ECO:0000313" key="3">
    <source>
        <dbReference type="EMBL" id="AKG03866.1"/>
    </source>
</evidence>
<evidence type="ECO:0000259" key="2">
    <source>
        <dbReference type="PROSITE" id="PS50878"/>
    </source>
</evidence>
<sequence>MQESQPTPDGGYLQENRMESEGNVEVCSSSRGETGGKDGTHHFINKVVHRTNLNRAYEKVKANKGVAGVDDMSVQELYGYLVLNKDTLISDIKNGSYEPQPVKRVEIDKEDGSKRKLGIPTVKDRLVQQAILQVLEKTIDPTFSDDSYGFRPNRSAHDAMRRAKEFYEDGYHTVVDIDMEQYFDTVNHDKLMYHVGEHVKDPTVLRLIRKFLRSGVSIDGTIYATEVGCPQGGNLSPLLSNIYLDQLDKELERRNHRFIRYADDCNIYVTSRKAGHRVMNSVTTFLEKDLKLTVNRQKSEVGSPTKRKFLGFCLHTTKDGVGFRPHITSKKKFEKKLREKTSRKRSGSTYQIIKEVNEITTGWIAYYSISYMKKYIQRIDQWLRRRLRQIIWKRWKKVKTRYQNLVKLNIPRQKAWEWANTRKGYWHIACSYILHRAIRNDRLEKTGLKNLNQLFKKAH</sequence>
<dbReference type="Gene3D" id="3.30.70.270">
    <property type="match status" value="1"/>
</dbReference>
<protein>
    <submittedName>
        <fullName evidence="3">Group II intron reverse transcriptase/maturase</fullName>
    </submittedName>
</protein>
<dbReference type="Pfam" id="PF08388">
    <property type="entry name" value="GIIM"/>
    <property type="match status" value="1"/>
</dbReference>
<dbReference type="PANTHER" id="PTHR34047">
    <property type="entry name" value="NUCLEAR INTRON MATURASE 1, MITOCHONDRIAL-RELATED"/>
    <property type="match status" value="1"/>
</dbReference>
<gene>
    <name evidence="3" type="ORF">AAV35_003075</name>
</gene>
<dbReference type="Pfam" id="PF00078">
    <property type="entry name" value="RVT_1"/>
    <property type="match status" value="1"/>
</dbReference>
<reference evidence="4" key="1">
    <citation type="submission" date="2015-06" db="EMBL/GenBank/DDBJ databases">
        <title>Salimicrobium jeotgali MJ3, isolated from Myulchi jeot, a traditional Korean fermented seafood.</title>
        <authorList>
            <person name="Kim K.H."/>
            <person name="Jeon C.O."/>
            <person name="Jin H.M."/>
        </authorList>
    </citation>
    <scope>NUCLEOTIDE SEQUENCE [LARGE SCALE GENOMIC DNA]</scope>
    <source>
        <strain evidence="4">MJ3</strain>
    </source>
</reference>
<evidence type="ECO:0000256" key="1">
    <source>
        <dbReference type="SAM" id="MobiDB-lite"/>
    </source>
</evidence>
<dbReference type="AlphaFoldDB" id="A0AAC8PQ12"/>
<dbReference type="GO" id="GO:0003964">
    <property type="term" value="F:RNA-directed DNA polymerase activity"/>
    <property type="evidence" value="ECO:0007669"/>
    <property type="project" value="UniProtKB-KW"/>
</dbReference>
<keyword evidence="3" id="KW-0808">Transferase</keyword>
<dbReference type="PROSITE" id="PS50878">
    <property type="entry name" value="RT_POL"/>
    <property type="match status" value="1"/>
</dbReference>
<dbReference type="Proteomes" id="UP000092654">
    <property type="component" value="Chromosome"/>
</dbReference>
<dbReference type="InterPro" id="IPR030931">
    <property type="entry name" value="Group_II_RT_mat"/>
</dbReference>
<keyword evidence="3" id="KW-0695">RNA-directed DNA polymerase</keyword>
<dbReference type="EMBL" id="CP011361">
    <property type="protein sequence ID" value="AKG03866.1"/>
    <property type="molecule type" value="Genomic_DNA"/>
</dbReference>
<dbReference type="NCBIfam" id="TIGR04416">
    <property type="entry name" value="group_II_RT_mat"/>
    <property type="match status" value="1"/>
</dbReference>
<dbReference type="RefSeq" id="WP_040608979.1">
    <property type="nucleotide sequence ID" value="NZ_AMPQ01000001.1"/>
</dbReference>
<dbReference type="PANTHER" id="PTHR34047:SF8">
    <property type="entry name" value="PROTEIN YKFC"/>
    <property type="match status" value="1"/>
</dbReference>
<proteinExistence type="predicted"/>
<organism evidence="3 4">
    <name type="scientific">Salimicrobium jeotgali</name>
    <dbReference type="NCBI Taxonomy" id="1230341"/>
    <lineage>
        <taxon>Bacteria</taxon>
        <taxon>Bacillati</taxon>
        <taxon>Bacillota</taxon>
        <taxon>Bacilli</taxon>
        <taxon>Bacillales</taxon>
        <taxon>Bacillaceae</taxon>
        <taxon>Salimicrobium</taxon>
    </lineage>
</organism>
<dbReference type="CDD" id="cd01651">
    <property type="entry name" value="RT_G2_intron"/>
    <property type="match status" value="1"/>
</dbReference>
<accession>A0AAC8PQ12</accession>
<dbReference type="KEGG" id="sje:AAV35_003075"/>
<dbReference type="InterPro" id="IPR013597">
    <property type="entry name" value="Mat_intron_G2"/>
</dbReference>
<dbReference type="InterPro" id="IPR043502">
    <property type="entry name" value="DNA/RNA_pol_sf"/>
</dbReference>
<dbReference type="InterPro" id="IPR000477">
    <property type="entry name" value="RT_dom"/>
</dbReference>
<keyword evidence="3" id="KW-0548">Nucleotidyltransferase</keyword>
<feature type="domain" description="Reverse transcriptase" evidence="2">
    <location>
        <begin position="88"/>
        <end position="314"/>
    </location>
</feature>